<gene>
    <name evidence="2" type="ORF">KLDO_g1113</name>
</gene>
<protein>
    <submittedName>
        <fullName evidence="2">WGS project CCBQ000000000 data, contig MAT</fullName>
    </submittedName>
</protein>
<evidence type="ECO:0000313" key="3">
    <source>
        <dbReference type="Proteomes" id="UP000031516"/>
    </source>
</evidence>
<accession>A0A0A8L3X1</accession>
<dbReference type="InterPro" id="IPR048627">
    <property type="entry name" value="Sec10_HB"/>
</dbReference>
<feature type="domain" description="Exocyst complex component Sec10-like alpha-helical bundle" evidence="1">
    <location>
        <begin position="329"/>
        <end position="767"/>
    </location>
</feature>
<dbReference type="OrthoDB" id="5554140at2759"/>
<dbReference type="Proteomes" id="UP000031516">
    <property type="component" value="Unassembled WGS sequence"/>
</dbReference>
<organism evidence="2 3">
    <name type="scientific">Kluyveromyces dobzhanskii CBS 2104</name>
    <dbReference type="NCBI Taxonomy" id="1427455"/>
    <lineage>
        <taxon>Eukaryota</taxon>
        <taxon>Fungi</taxon>
        <taxon>Dikarya</taxon>
        <taxon>Ascomycota</taxon>
        <taxon>Saccharomycotina</taxon>
        <taxon>Saccharomycetes</taxon>
        <taxon>Saccharomycetales</taxon>
        <taxon>Saccharomycetaceae</taxon>
        <taxon>Kluyveromyces</taxon>
    </lineage>
</organism>
<name>A0A0A8L3X1_9SACH</name>
<evidence type="ECO:0000259" key="1">
    <source>
        <dbReference type="Pfam" id="PF07393"/>
    </source>
</evidence>
<reference evidence="2 3" key="1">
    <citation type="submission" date="2014-03" db="EMBL/GenBank/DDBJ databases">
        <title>The genome of Kluyveromyces dobzhanskii.</title>
        <authorList>
            <person name="Nystedt B."/>
            <person name="Astrom S."/>
        </authorList>
    </citation>
    <scope>NUCLEOTIDE SEQUENCE [LARGE SCALE GENOMIC DNA]</scope>
    <source>
        <strain evidence="2 3">CBS 2104</strain>
    </source>
</reference>
<evidence type="ECO:0000313" key="2">
    <source>
        <dbReference type="EMBL" id="CDO92804.1"/>
    </source>
</evidence>
<dbReference type="GO" id="GO:0000145">
    <property type="term" value="C:exocyst"/>
    <property type="evidence" value="ECO:0007669"/>
    <property type="project" value="TreeGrafter"/>
</dbReference>
<dbReference type="AlphaFoldDB" id="A0A0A8L3X1"/>
<dbReference type="PANTHER" id="PTHR12100">
    <property type="entry name" value="SEC10"/>
    <property type="match status" value="1"/>
</dbReference>
<dbReference type="InterPro" id="IPR009976">
    <property type="entry name" value="Sec10-like"/>
</dbReference>
<dbReference type="EMBL" id="CCBQ010000018">
    <property type="protein sequence ID" value="CDO92804.1"/>
    <property type="molecule type" value="Genomic_DNA"/>
</dbReference>
<comment type="caution">
    <text evidence="2">The sequence shown here is derived from an EMBL/GenBank/DDBJ whole genome shotgun (WGS) entry which is preliminary data.</text>
</comment>
<dbReference type="PANTHER" id="PTHR12100:SF1">
    <property type="entry name" value="RECYCLIN-1"/>
    <property type="match status" value="1"/>
</dbReference>
<keyword evidence="3" id="KW-1185">Reference proteome</keyword>
<proteinExistence type="predicted"/>
<dbReference type="Pfam" id="PF07393">
    <property type="entry name" value="Sec10_HB"/>
    <property type="match status" value="1"/>
</dbReference>
<dbReference type="GO" id="GO:0006887">
    <property type="term" value="P:exocytosis"/>
    <property type="evidence" value="ECO:0007669"/>
    <property type="project" value="TreeGrafter"/>
</dbReference>
<sequence>MASTLPFADLLKVSIIVKQLAFNLNTNDYLSFQSLNKKLYHEQLAGDTDSEYWLHKITRLGLQPEANYVFDEKNILSACNIFKIHSKYDPRNAKETYRVFYKWLQPFVNKLYYNDVSDFFPDAYADPTPQAEIIKALERYIRSNDNDWSYFKKVEENLIVFKEVFTTSLIRELDLNFDKENYPACSQFIDALLVLGHEMSAVEFFKSKNEFSDWSNLPHKIFDEKDNLQYDQLELALNAFKDFLNQKITITDELFHDKYPVIVLYTENFVQDQLIPYFNKQMSPEEEVNVKNTRIMALPTICNHVTIYLVDKLVNSVNGGDSYRRFVAEFIQLYMEPEIQNFFDTMVSDFTSTTELTFKDYQKQTKMKQKEKEEALFQLLKDSTLTSEELLDGKTNFLKSFTKIFKINNNNAKSQADEDLEVLYSLQKMNNKLQNITSLVSLDLCYKIIQSCKEHMEKIYYFKDIPVFEPVVKVKCQEIYKTLIYQLSENHIKLGFETAIQLLHDYDANETKLANLSVNGTSNEDNKVEPLVQFTELINIGDIILQMISIFYNNELIAKGIINKNKDIFDDVVHTKKVFETMLDDYVANGLNIGIDKLMDQVEFLFNTMQFPADFNPDPKDLLRREILPSKCAVACVELLSEHCFLLTGATDKGTIDVFQQEVGERFFDEVVKNIKKHLISEDGAIFLIADLNYYHNFISTKLKQKNIVPFFAGLKSVGQLYLISGKDSKELGKLICDVGKFQGVFTQEEIYELVQRRTDWLKVRKDVEKVMYGLGVSDCVIC</sequence>
<dbReference type="GO" id="GO:0006893">
    <property type="term" value="P:Golgi to plasma membrane transport"/>
    <property type="evidence" value="ECO:0007669"/>
    <property type="project" value="TreeGrafter"/>
</dbReference>